<dbReference type="Proteomes" id="UP000291758">
    <property type="component" value="Chromosome"/>
</dbReference>
<evidence type="ECO:0000313" key="2">
    <source>
        <dbReference type="Proteomes" id="UP000291758"/>
    </source>
</evidence>
<dbReference type="InterPro" id="IPR002591">
    <property type="entry name" value="Phosphodiest/P_Trfase"/>
</dbReference>
<gene>
    <name evidence="1" type="ORF">ET495_05890</name>
</gene>
<dbReference type="RefSeq" id="WP_129203392.1">
    <property type="nucleotide sequence ID" value="NZ_CP035495.1"/>
</dbReference>
<dbReference type="PANTHER" id="PTHR10151">
    <property type="entry name" value="ECTONUCLEOTIDE PYROPHOSPHATASE/PHOSPHODIESTERASE"/>
    <property type="match status" value="1"/>
</dbReference>
<dbReference type="PANTHER" id="PTHR10151:SF120">
    <property type="entry name" value="BIS(5'-ADENOSYL)-TRIPHOSPHATASE"/>
    <property type="match status" value="1"/>
</dbReference>
<sequence length="410" mass="42857">MDDLALALPDGLLAPTYGTDSLAAVLPGAAGALGVDLTTVTGLRSAVCAAALGLPAARRVVVVLCDGLGLLNVAERAGHAPFLRARLPETRALRSTFPSTTAAAISTFGTGTAPGRTGMLGYTQRNPATGGLANMVSWTEQSDPTLVSRPGGQARASTLPVPAETLQQEPTVFEALVGAGVRVTSVGPSRFAGSGMTRAALRGAQHLAAESLEARVDGVVRALREPGLAYLYWGDVDKTGHHHGWQSWQWGDELEAFDRELARLVRSVPAGTLVLVTADHGQVEVDQADRFDVARTPALADGVALVGGEPRAVHVYAERPEQAEAVADRWRDVLGERAVVASRAEAVASGWFGPVADHVLPWVGDVVVAPRGRLTIVDSHTQTPESLDLRGVHGSFTPEEMTIPLVVASA</sequence>
<accession>A0A4P6EKD2</accession>
<dbReference type="OrthoDB" id="9779267at2"/>
<dbReference type="Pfam" id="PF01663">
    <property type="entry name" value="Phosphodiest"/>
    <property type="match status" value="1"/>
</dbReference>
<organism evidence="1 2">
    <name type="scientific">Xylanimonas allomyrinae</name>
    <dbReference type="NCBI Taxonomy" id="2509459"/>
    <lineage>
        <taxon>Bacteria</taxon>
        <taxon>Bacillati</taxon>
        <taxon>Actinomycetota</taxon>
        <taxon>Actinomycetes</taxon>
        <taxon>Micrococcales</taxon>
        <taxon>Promicromonosporaceae</taxon>
        <taxon>Xylanimonas</taxon>
    </lineage>
</organism>
<dbReference type="InterPro" id="IPR017850">
    <property type="entry name" value="Alkaline_phosphatase_core_sf"/>
</dbReference>
<keyword evidence="2" id="KW-1185">Reference proteome</keyword>
<dbReference type="EMBL" id="CP035495">
    <property type="protein sequence ID" value="QAY62855.1"/>
    <property type="molecule type" value="Genomic_DNA"/>
</dbReference>
<name>A0A4P6EKD2_9MICO</name>
<dbReference type="GO" id="GO:0016787">
    <property type="term" value="F:hydrolase activity"/>
    <property type="evidence" value="ECO:0007669"/>
    <property type="project" value="UniProtKB-ARBA"/>
</dbReference>
<protein>
    <submittedName>
        <fullName evidence="1">Alkaline phosphatase family protein</fullName>
    </submittedName>
</protein>
<evidence type="ECO:0000313" key="1">
    <source>
        <dbReference type="EMBL" id="QAY62855.1"/>
    </source>
</evidence>
<reference evidence="1 2" key="1">
    <citation type="submission" date="2019-01" db="EMBL/GenBank/DDBJ databases">
        <title>Genome sequencing of strain 2JSPR-7.</title>
        <authorList>
            <person name="Heo J."/>
            <person name="Kim S.-J."/>
            <person name="Kim J.-S."/>
            <person name="Hong S.-B."/>
            <person name="Kwon S.-W."/>
        </authorList>
    </citation>
    <scope>NUCLEOTIDE SEQUENCE [LARGE SCALE GENOMIC DNA]</scope>
    <source>
        <strain evidence="1 2">2JSPR-7</strain>
    </source>
</reference>
<dbReference type="SUPFAM" id="SSF53649">
    <property type="entry name" value="Alkaline phosphatase-like"/>
    <property type="match status" value="1"/>
</dbReference>
<dbReference type="Gene3D" id="3.40.720.10">
    <property type="entry name" value="Alkaline Phosphatase, subunit A"/>
    <property type="match status" value="1"/>
</dbReference>
<proteinExistence type="predicted"/>
<dbReference type="AlphaFoldDB" id="A0A4P6EKD2"/>
<dbReference type="KEGG" id="xyl:ET495_05890"/>